<name>A0A672Y3A4_9TELE</name>
<dbReference type="PANTHER" id="PTHR45749">
    <property type="match status" value="1"/>
</dbReference>
<dbReference type="Pfam" id="PF05699">
    <property type="entry name" value="Dimer_Tnp_hAT"/>
    <property type="match status" value="1"/>
</dbReference>
<sequence length="812" mass="92357">MKRSKPSGAQYRKRRKEEANTRSFYHEHFLQLSQGAAAEGTSAPTSTPLSEESGEGTSRAGITIQPPQDTPSTATRPYLLDFSKEAPLDPADWPNLSEVVRMEIASRGPSLVKPDFIFPKREDGRSCHHHYFSRRLVNGEKIKRSWLVYSIKRNSLFCFCCKLFSLKSFKLINGGLNDWKNCSELLKSHENSPEHSKNMTQWKELETRIDNCQTIDKTEMSLIDAERKRWREVLTRLVAIIQSLAERNITFRGTTETLHQPNNGNFLKEVELMAQFDPVMKEHVAKVVSGDIHISYLGKNIQNELIDCIGGKIVESMVAEIKQSKYFSIILDCTTDLKNKEQLSVIIRIVAVEDTPQIKEHFIGFLEEEESTGESLSTLILKRLEELDIPFEDCRGQFYENGANLKGKRKGVQTRLLKINPRALYVPCGAHTVNLMVADAAKSSTDATGYFGYLQKLFTLFSTSTQRWSILRKHLNTTLRSWSDTRWESRISSVKAVRYQAAEVRDALLEVRDNTTDPVIKTEAQSLAEEVGSYRFSICTVVWYDILTKIQHVHKLLQLETMQVDLAVHLLKKTEASLLSYRDTGFASAQVSAREMCEEMNVEAFLKPNGLRTTRRQFSYEAPDEKLTDALKKMETSFFNVVVDESIVSLQERSQALGEVEKKFSVLVNFPDLPSEELKKQCEILSNTLSCSGQSDLDGTELALELQAFPDLPEDKTTTLELLKFLQEKNLKEVYPNMWVALRIAVTLPVTAAAVERSFSKLKLKTYLRSTMSEERFNGLGLISINRDVSRQVSIDETIDAFAAKKSRRVQF</sequence>
<evidence type="ECO:0000313" key="5">
    <source>
        <dbReference type="Proteomes" id="UP000472271"/>
    </source>
</evidence>
<dbReference type="SUPFAM" id="SSF53098">
    <property type="entry name" value="Ribonuclease H-like"/>
    <property type="match status" value="1"/>
</dbReference>
<protein>
    <recommendedName>
        <fullName evidence="6">TTF-type domain-containing protein</fullName>
    </recommendedName>
</protein>
<accession>A0A672Y3A4</accession>
<proteinExistence type="predicted"/>
<feature type="domain" description="HAT C-terminal dimerisation" evidence="2">
    <location>
        <begin position="706"/>
        <end position="788"/>
    </location>
</feature>
<dbReference type="InterPro" id="IPR012337">
    <property type="entry name" value="RNaseH-like_sf"/>
</dbReference>
<dbReference type="InterPro" id="IPR008906">
    <property type="entry name" value="HATC_C_dom"/>
</dbReference>
<dbReference type="InterPro" id="IPR025398">
    <property type="entry name" value="DUF4371"/>
</dbReference>
<evidence type="ECO:0000313" key="4">
    <source>
        <dbReference type="Ensembl" id="ENSSORP00005000657.1"/>
    </source>
</evidence>
<feature type="compositionally biased region" description="Basic residues" evidence="1">
    <location>
        <begin position="1"/>
        <end position="15"/>
    </location>
</feature>
<evidence type="ECO:0000256" key="1">
    <source>
        <dbReference type="SAM" id="MobiDB-lite"/>
    </source>
</evidence>
<dbReference type="Pfam" id="PF14291">
    <property type="entry name" value="DUF4371"/>
    <property type="match status" value="1"/>
</dbReference>
<evidence type="ECO:0008006" key="6">
    <source>
        <dbReference type="Google" id="ProtNLM"/>
    </source>
</evidence>
<dbReference type="Ensembl" id="ENSSORT00005000683.1">
    <property type="protein sequence ID" value="ENSSORP00005000657.1"/>
    <property type="gene ID" value="ENSSORG00005000439.1"/>
</dbReference>
<dbReference type="Proteomes" id="UP000472271">
    <property type="component" value="Chromosome 2"/>
</dbReference>
<dbReference type="InParanoid" id="A0A672Y3A4"/>
<dbReference type="GO" id="GO:0046983">
    <property type="term" value="F:protein dimerization activity"/>
    <property type="evidence" value="ECO:0007669"/>
    <property type="project" value="InterPro"/>
</dbReference>
<feature type="domain" description="DUF4371" evidence="3">
    <location>
        <begin position="201"/>
        <end position="410"/>
    </location>
</feature>
<dbReference type="AlphaFoldDB" id="A0A672Y3A4"/>
<reference evidence="4" key="1">
    <citation type="submission" date="2019-06" db="EMBL/GenBank/DDBJ databases">
        <authorList>
            <consortium name="Wellcome Sanger Institute Data Sharing"/>
        </authorList>
    </citation>
    <scope>NUCLEOTIDE SEQUENCE [LARGE SCALE GENOMIC DNA]</scope>
</reference>
<evidence type="ECO:0000259" key="3">
    <source>
        <dbReference type="Pfam" id="PF14291"/>
    </source>
</evidence>
<reference evidence="4" key="3">
    <citation type="submission" date="2025-09" db="UniProtKB">
        <authorList>
            <consortium name="Ensembl"/>
        </authorList>
    </citation>
    <scope>IDENTIFICATION</scope>
</reference>
<reference evidence="4" key="2">
    <citation type="submission" date="2025-08" db="UniProtKB">
        <authorList>
            <consortium name="Ensembl"/>
        </authorList>
    </citation>
    <scope>IDENTIFICATION</scope>
</reference>
<feature type="compositionally biased region" description="Basic and acidic residues" evidence="1">
    <location>
        <begin position="16"/>
        <end position="29"/>
    </location>
</feature>
<feature type="compositionally biased region" description="Polar residues" evidence="1">
    <location>
        <begin position="65"/>
        <end position="75"/>
    </location>
</feature>
<keyword evidence="5" id="KW-1185">Reference proteome</keyword>
<feature type="region of interest" description="Disordered" evidence="1">
    <location>
        <begin position="1"/>
        <end position="75"/>
    </location>
</feature>
<organism evidence="4 5">
    <name type="scientific">Sphaeramia orbicularis</name>
    <name type="common">orbiculate cardinalfish</name>
    <dbReference type="NCBI Taxonomy" id="375764"/>
    <lineage>
        <taxon>Eukaryota</taxon>
        <taxon>Metazoa</taxon>
        <taxon>Chordata</taxon>
        <taxon>Craniata</taxon>
        <taxon>Vertebrata</taxon>
        <taxon>Euteleostomi</taxon>
        <taxon>Actinopterygii</taxon>
        <taxon>Neopterygii</taxon>
        <taxon>Teleostei</taxon>
        <taxon>Neoteleostei</taxon>
        <taxon>Acanthomorphata</taxon>
        <taxon>Gobiaria</taxon>
        <taxon>Kurtiformes</taxon>
        <taxon>Apogonoidei</taxon>
        <taxon>Apogonidae</taxon>
        <taxon>Apogoninae</taxon>
        <taxon>Sphaeramia</taxon>
    </lineage>
</organism>
<dbReference type="PANTHER" id="PTHR45749:SF35">
    <property type="entry name" value="AC-LIKE TRANSPOSASE-RELATED"/>
    <property type="match status" value="1"/>
</dbReference>
<evidence type="ECO:0000259" key="2">
    <source>
        <dbReference type="Pfam" id="PF05699"/>
    </source>
</evidence>